<evidence type="ECO:0000313" key="5">
    <source>
        <dbReference type="Proteomes" id="UP000051934"/>
    </source>
</evidence>
<dbReference type="GO" id="GO:0000150">
    <property type="term" value="F:DNA strand exchange activity"/>
    <property type="evidence" value="ECO:0007669"/>
    <property type="project" value="InterPro"/>
</dbReference>
<dbReference type="Gene3D" id="3.90.1750.20">
    <property type="entry name" value="Putative Large Serine Recombinase, Chain B, Domain 2"/>
    <property type="match status" value="1"/>
</dbReference>
<comment type="caution">
    <text evidence="4">The sequence shown here is derived from an EMBL/GenBank/DDBJ whole genome shotgun (WGS) entry which is preliminary data.</text>
</comment>
<dbReference type="PANTHER" id="PTHR30461">
    <property type="entry name" value="DNA-INVERTASE FROM LAMBDOID PROPHAGE"/>
    <property type="match status" value="1"/>
</dbReference>
<accession>A0A0R2S6R0</accession>
<dbReference type="AlphaFoldDB" id="A0A0R2S6R0"/>
<protein>
    <recommendedName>
        <fullName evidence="3">Resolvase/invertase-type recombinase catalytic domain-containing protein</fullName>
    </recommendedName>
</protein>
<dbReference type="PANTHER" id="PTHR30461:SF2">
    <property type="entry name" value="SERINE RECOMBINASE PINE-RELATED"/>
    <property type="match status" value="1"/>
</dbReference>
<dbReference type="GO" id="GO:0003677">
    <property type="term" value="F:DNA binding"/>
    <property type="evidence" value="ECO:0007669"/>
    <property type="project" value="UniProtKB-KW"/>
</dbReference>
<gene>
    <name evidence="4" type="ORF">ABR69_03670</name>
</gene>
<dbReference type="SMART" id="SM00857">
    <property type="entry name" value="Resolvase"/>
    <property type="match status" value="1"/>
</dbReference>
<dbReference type="Proteomes" id="UP000051934">
    <property type="component" value="Unassembled WGS sequence"/>
</dbReference>
<dbReference type="InterPro" id="IPR050639">
    <property type="entry name" value="SSR_resolvase"/>
</dbReference>
<sequence length="223" mass="24711">MTVYAYSRTTQLEEVEDATLSAVLESEALTVQTYCLARGWFVTQNLLDRACRWDLGLSDRPQGAALLATLKEGDVLVCAQVQRLCSSTSEIDKLINCLRERGVALHCCDLEAELTNDAYTLAFSEAAALFAGLEARRSAERIKGVKHKQREKGRFLGGSRPFGFSVHENGKLIENPTEQRTLEKIFELKRQGKSLRAISAAVSTPMTPISFKTVQRVLQRTAG</sequence>
<name>A0A0R2S6R0_9GAMM</name>
<dbReference type="Gene3D" id="3.40.50.1390">
    <property type="entry name" value="Resolvase, N-terminal catalytic domain"/>
    <property type="match status" value="1"/>
</dbReference>
<keyword evidence="2" id="KW-0233">DNA recombination</keyword>
<organism evidence="4 5">
    <name type="scientific">OM182 bacterium BACL3 MAG-120507-bin80</name>
    <dbReference type="NCBI Taxonomy" id="1655577"/>
    <lineage>
        <taxon>Bacteria</taxon>
        <taxon>Pseudomonadati</taxon>
        <taxon>Pseudomonadota</taxon>
        <taxon>Gammaproteobacteria</taxon>
        <taxon>OMG group</taxon>
        <taxon>OM182 clade</taxon>
    </lineage>
</organism>
<keyword evidence="1" id="KW-0238">DNA-binding</keyword>
<proteinExistence type="predicted"/>
<dbReference type="EMBL" id="LIBB01000320">
    <property type="protein sequence ID" value="KRO70549.1"/>
    <property type="molecule type" value="Genomic_DNA"/>
</dbReference>
<evidence type="ECO:0000259" key="3">
    <source>
        <dbReference type="SMART" id="SM00857"/>
    </source>
</evidence>
<feature type="domain" description="Resolvase/invertase-type recombinase catalytic" evidence="3">
    <location>
        <begin position="3"/>
        <end position="155"/>
    </location>
</feature>
<dbReference type="InterPro" id="IPR006119">
    <property type="entry name" value="Resolv_N"/>
</dbReference>
<dbReference type="InterPro" id="IPR038109">
    <property type="entry name" value="DNA_bind_recomb_sf"/>
</dbReference>
<evidence type="ECO:0000256" key="1">
    <source>
        <dbReference type="ARBA" id="ARBA00023125"/>
    </source>
</evidence>
<dbReference type="Pfam" id="PF00239">
    <property type="entry name" value="Resolvase"/>
    <property type="match status" value="1"/>
</dbReference>
<evidence type="ECO:0000313" key="4">
    <source>
        <dbReference type="EMBL" id="KRO70549.1"/>
    </source>
</evidence>
<dbReference type="SUPFAM" id="SSF53041">
    <property type="entry name" value="Resolvase-like"/>
    <property type="match status" value="1"/>
</dbReference>
<dbReference type="InterPro" id="IPR036162">
    <property type="entry name" value="Resolvase-like_N_sf"/>
</dbReference>
<reference evidence="4 5" key="1">
    <citation type="submission" date="2015-10" db="EMBL/GenBank/DDBJ databases">
        <title>Metagenome-Assembled Genomes uncover a global brackish microbiome.</title>
        <authorList>
            <person name="Hugerth L.W."/>
            <person name="Larsson J."/>
            <person name="Alneberg J."/>
            <person name="Lindh M.V."/>
            <person name="Legrand C."/>
            <person name="Pinhassi J."/>
            <person name="Andersson A.F."/>
        </authorList>
    </citation>
    <scope>NUCLEOTIDE SEQUENCE [LARGE SCALE GENOMIC DNA]</scope>
    <source>
        <strain evidence="4">BACL4 MAG-120507-bin80</strain>
    </source>
</reference>
<evidence type="ECO:0000256" key="2">
    <source>
        <dbReference type="ARBA" id="ARBA00023172"/>
    </source>
</evidence>